<gene>
    <name evidence="2" type="ORF">MOQ_007954</name>
</gene>
<dbReference type="EMBL" id="AHKC01016088">
    <property type="protein sequence ID" value="EKF28301.1"/>
    <property type="molecule type" value="Genomic_DNA"/>
</dbReference>
<dbReference type="Pfam" id="PF22274">
    <property type="entry name" value="DGF-1_beta-sheet"/>
    <property type="match status" value="1"/>
</dbReference>
<feature type="non-terminal residue" evidence="2">
    <location>
        <position position="276"/>
    </location>
</feature>
<evidence type="ECO:0000313" key="2">
    <source>
        <dbReference type="EMBL" id="EKF28301.1"/>
    </source>
</evidence>
<organism evidence="2 3">
    <name type="scientific">Trypanosoma cruzi marinkellei</name>
    <dbReference type="NCBI Taxonomy" id="85056"/>
    <lineage>
        <taxon>Eukaryota</taxon>
        <taxon>Discoba</taxon>
        <taxon>Euglenozoa</taxon>
        <taxon>Kinetoplastea</taxon>
        <taxon>Metakinetoplastina</taxon>
        <taxon>Trypanosomatida</taxon>
        <taxon>Trypanosomatidae</taxon>
        <taxon>Trypanosoma</taxon>
        <taxon>Schizotrypanum</taxon>
    </lineage>
</organism>
<proteinExistence type="predicted"/>
<sequence>MGLSIKGSGACVHLNVTSSLLYSGDLVFEGVFGASSQLLVVGSMLVTTSSRAIAFSGFTLGENSMLQLLDNHIEGNQYAVHFTNAVVVDGGGIIVRGNTLRTKKAYTYSARSALYFHAVGVKNGGYFDVEKNTMNAANGVYLSGDTTLSSAGLLRVADCTFFGNTGIFDSTLVYLDRSVTLQGGAQWRVTGNNANAASILRISRPQHKIQLSGSGTAVVLANNRHVEGSAFFSGLALSNTVVSSPARFLVGCNLKDDEEVSYDGVFPEDVVLFGCG</sequence>
<accession>K2N144</accession>
<comment type="caution">
    <text evidence="2">The sequence shown here is derived from an EMBL/GenBank/DDBJ whole genome shotgun (WGS) entry which is preliminary data.</text>
</comment>
<keyword evidence="3" id="KW-1185">Reference proteome</keyword>
<dbReference type="AlphaFoldDB" id="K2N144"/>
<protein>
    <submittedName>
        <fullName evidence="2">Dispersed gene family protein 1 (DGF-1), putative</fullName>
    </submittedName>
</protein>
<reference evidence="2 3" key="1">
    <citation type="journal article" date="2012" name="BMC Genomics">
        <title>Comparative genomic analysis of human infective Trypanosoma cruzi lineages with the bat-restricted subspecies T. cruzi marinkellei.</title>
        <authorList>
            <person name="Franzen O."/>
            <person name="Talavera-Lopez C."/>
            <person name="Ochaya S."/>
            <person name="Butler C.E."/>
            <person name="Messenger L.A."/>
            <person name="Lewis M.D."/>
            <person name="Llewellyn M.S."/>
            <person name="Marinkelle C.J."/>
            <person name="Tyler K.M."/>
            <person name="Miles M.A."/>
            <person name="Andersson B."/>
        </authorList>
    </citation>
    <scope>NUCLEOTIDE SEQUENCE [LARGE SCALE GENOMIC DNA]</scope>
    <source>
        <strain evidence="2 3">B7</strain>
    </source>
</reference>
<dbReference type="Proteomes" id="UP000007350">
    <property type="component" value="Unassembled WGS sequence"/>
</dbReference>
<dbReference type="SUPFAM" id="SSF51126">
    <property type="entry name" value="Pectin lyase-like"/>
    <property type="match status" value="1"/>
</dbReference>
<dbReference type="InterPro" id="IPR011050">
    <property type="entry name" value="Pectin_lyase_fold/virulence"/>
</dbReference>
<dbReference type="InterPro" id="IPR053915">
    <property type="entry name" value="DGF-1_b-sheet_dom"/>
</dbReference>
<evidence type="ECO:0000313" key="3">
    <source>
        <dbReference type="Proteomes" id="UP000007350"/>
    </source>
</evidence>
<name>K2N144_TRYCR</name>
<feature type="domain" description="Dispersed gene family protein 1 beta-sheet" evidence="1">
    <location>
        <begin position="12"/>
        <end position="105"/>
    </location>
</feature>
<evidence type="ECO:0000259" key="1">
    <source>
        <dbReference type="Pfam" id="PF22274"/>
    </source>
</evidence>